<accession>A0A3B0U2K5</accession>
<dbReference type="SMART" id="SM00487">
    <property type="entry name" value="DEXDc"/>
    <property type="match status" value="1"/>
</dbReference>
<organism evidence="9">
    <name type="scientific">hydrothermal vent metagenome</name>
    <dbReference type="NCBI Taxonomy" id="652676"/>
    <lineage>
        <taxon>unclassified sequences</taxon>
        <taxon>metagenomes</taxon>
        <taxon>ecological metagenomes</taxon>
    </lineage>
</organism>
<dbReference type="EC" id="3.6.4.13" evidence="9"/>
<dbReference type="GO" id="GO:0003724">
    <property type="term" value="F:RNA helicase activity"/>
    <property type="evidence" value="ECO:0007669"/>
    <property type="project" value="UniProtKB-EC"/>
</dbReference>
<evidence type="ECO:0000256" key="1">
    <source>
        <dbReference type="ARBA" id="ARBA00022741"/>
    </source>
</evidence>
<dbReference type="InterPro" id="IPR014001">
    <property type="entry name" value="Helicase_ATP-bd"/>
</dbReference>
<dbReference type="InterPro" id="IPR001650">
    <property type="entry name" value="Helicase_C-like"/>
</dbReference>
<evidence type="ECO:0000256" key="2">
    <source>
        <dbReference type="ARBA" id="ARBA00022801"/>
    </source>
</evidence>
<feature type="region of interest" description="Disordered" evidence="5">
    <location>
        <begin position="378"/>
        <end position="415"/>
    </location>
</feature>
<proteinExistence type="predicted"/>
<evidence type="ECO:0000259" key="7">
    <source>
        <dbReference type="PROSITE" id="PS51194"/>
    </source>
</evidence>
<dbReference type="SUPFAM" id="SSF52540">
    <property type="entry name" value="P-loop containing nucleoside triphosphate hydrolases"/>
    <property type="match status" value="2"/>
</dbReference>
<evidence type="ECO:0000259" key="6">
    <source>
        <dbReference type="PROSITE" id="PS51192"/>
    </source>
</evidence>
<dbReference type="GO" id="GO:0003676">
    <property type="term" value="F:nucleic acid binding"/>
    <property type="evidence" value="ECO:0007669"/>
    <property type="project" value="InterPro"/>
</dbReference>
<keyword evidence="1" id="KW-0547">Nucleotide-binding</keyword>
<dbReference type="CDD" id="cd18787">
    <property type="entry name" value="SF2_C_DEAD"/>
    <property type="match status" value="1"/>
</dbReference>
<evidence type="ECO:0000256" key="4">
    <source>
        <dbReference type="ARBA" id="ARBA00022840"/>
    </source>
</evidence>
<keyword evidence="2 9" id="KW-0378">Hydrolase</keyword>
<name>A0A3B0U2K5_9ZZZZ</name>
<dbReference type="InterPro" id="IPR014014">
    <property type="entry name" value="RNA_helicase_DEAD_Q_motif"/>
</dbReference>
<protein>
    <submittedName>
        <fullName evidence="9">DEAD-box ATP-dependent RNA helicase DeaD (= CshA)</fullName>
        <ecNumber evidence="9">3.6.4.13</ecNumber>
    </submittedName>
</protein>
<dbReference type="CDD" id="cd00268">
    <property type="entry name" value="DEADc"/>
    <property type="match status" value="1"/>
</dbReference>
<evidence type="ECO:0000313" key="9">
    <source>
        <dbReference type="EMBL" id="VAW20832.1"/>
    </source>
</evidence>
<dbReference type="Pfam" id="PF00270">
    <property type="entry name" value="DEAD"/>
    <property type="match status" value="1"/>
</dbReference>
<evidence type="ECO:0000259" key="8">
    <source>
        <dbReference type="PROSITE" id="PS51195"/>
    </source>
</evidence>
<gene>
    <name evidence="9" type="ORF">MNBD_BACTEROID01-1544</name>
</gene>
<keyword evidence="3 9" id="KW-0347">Helicase</keyword>
<dbReference type="PROSITE" id="PS51194">
    <property type="entry name" value="HELICASE_CTER"/>
    <property type="match status" value="1"/>
</dbReference>
<dbReference type="PROSITE" id="PS00039">
    <property type="entry name" value="DEAD_ATP_HELICASE"/>
    <property type="match status" value="1"/>
</dbReference>
<dbReference type="GO" id="GO:0005829">
    <property type="term" value="C:cytosol"/>
    <property type="evidence" value="ECO:0007669"/>
    <property type="project" value="TreeGrafter"/>
</dbReference>
<dbReference type="PANTHER" id="PTHR47959:SF13">
    <property type="entry name" value="ATP-DEPENDENT RNA HELICASE RHLE"/>
    <property type="match status" value="1"/>
</dbReference>
<dbReference type="PROSITE" id="PS51195">
    <property type="entry name" value="Q_MOTIF"/>
    <property type="match status" value="1"/>
</dbReference>
<feature type="domain" description="Helicase ATP-binding" evidence="6">
    <location>
        <begin position="32"/>
        <end position="206"/>
    </location>
</feature>
<dbReference type="SMART" id="SM00490">
    <property type="entry name" value="HELICc"/>
    <property type="match status" value="1"/>
</dbReference>
<dbReference type="PANTHER" id="PTHR47959">
    <property type="entry name" value="ATP-DEPENDENT RNA HELICASE RHLE-RELATED"/>
    <property type="match status" value="1"/>
</dbReference>
<dbReference type="InterPro" id="IPR011545">
    <property type="entry name" value="DEAD/DEAH_box_helicase_dom"/>
</dbReference>
<dbReference type="InterPro" id="IPR050079">
    <property type="entry name" value="DEAD_box_RNA_helicase"/>
</dbReference>
<dbReference type="Gene3D" id="3.40.50.300">
    <property type="entry name" value="P-loop containing nucleotide triphosphate hydrolases"/>
    <property type="match status" value="2"/>
</dbReference>
<keyword evidence="4" id="KW-0067">ATP-binding</keyword>
<dbReference type="Pfam" id="PF00271">
    <property type="entry name" value="Helicase_C"/>
    <property type="match status" value="1"/>
</dbReference>
<dbReference type="InterPro" id="IPR027417">
    <property type="entry name" value="P-loop_NTPase"/>
</dbReference>
<evidence type="ECO:0000256" key="5">
    <source>
        <dbReference type="SAM" id="MobiDB-lite"/>
    </source>
</evidence>
<sequence>MKFEELDISDELLDAIIDMGFEETTPIQELAIPEILKGNDLIACAQTGTGKTAAFLLPVLEFIHNRQSKETNTLIIVPTRELAIQIDQHIQGLAYPLNITSIPIYGGGDGDDWGQQKIALTQGADIIVATPGKLISHLNMGYVKFDKIEHLILDEADRMLDIGFHDDILKIISFLPKKRQNLMFSATMPQKIRAFASKILNNPFEINISISKPAEGVLQAAYLIYDKQKIDLINNLLTDKPDYKSILVFSSSKRKVREIVSSLKKNKFSVEGISSDLLQNEREEVLLKFKSKQTRILVATDVLSRGIDIKDINLIINFDVPHDAEDYVHRVGRTARADTTGVALTFVNEDDMFKFHRIEQLIEKEIIKLPLPQGLGDAPEWNTRMKGRRPYYSKKKNSGNKSYTGKGGKRRTTKS</sequence>
<dbReference type="InterPro" id="IPR000629">
    <property type="entry name" value="RNA-helicase_DEAD-box_CS"/>
</dbReference>
<evidence type="ECO:0000256" key="3">
    <source>
        <dbReference type="ARBA" id="ARBA00022806"/>
    </source>
</evidence>
<dbReference type="InterPro" id="IPR044742">
    <property type="entry name" value="DEAD/DEAH_RhlB"/>
</dbReference>
<feature type="domain" description="Helicase C-terminal" evidence="7">
    <location>
        <begin position="228"/>
        <end position="379"/>
    </location>
</feature>
<dbReference type="GO" id="GO:0016787">
    <property type="term" value="F:hydrolase activity"/>
    <property type="evidence" value="ECO:0007669"/>
    <property type="project" value="UniProtKB-KW"/>
</dbReference>
<reference evidence="9" key="1">
    <citation type="submission" date="2018-06" db="EMBL/GenBank/DDBJ databases">
        <authorList>
            <person name="Zhirakovskaya E."/>
        </authorList>
    </citation>
    <scope>NUCLEOTIDE SEQUENCE</scope>
</reference>
<dbReference type="PROSITE" id="PS51192">
    <property type="entry name" value="HELICASE_ATP_BIND_1"/>
    <property type="match status" value="1"/>
</dbReference>
<dbReference type="GO" id="GO:0005524">
    <property type="term" value="F:ATP binding"/>
    <property type="evidence" value="ECO:0007669"/>
    <property type="project" value="UniProtKB-KW"/>
</dbReference>
<feature type="domain" description="DEAD-box RNA helicase Q" evidence="8">
    <location>
        <begin position="1"/>
        <end position="29"/>
    </location>
</feature>
<feature type="compositionally biased region" description="Basic residues" evidence="5">
    <location>
        <begin position="385"/>
        <end position="398"/>
    </location>
</feature>
<dbReference type="AlphaFoldDB" id="A0A3B0U2K5"/>
<dbReference type="EMBL" id="UOEP01000130">
    <property type="protein sequence ID" value="VAW20832.1"/>
    <property type="molecule type" value="Genomic_DNA"/>
</dbReference>